<evidence type="ECO:0000313" key="2">
    <source>
        <dbReference type="Proteomes" id="UP000028999"/>
    </source>
</evidence>
<accession>A0A078IK96</accession>
<dbReference type="PaxDb" id="3708-A0A078IK96"/>
<reference evidence="1 2" key="1">
    <citation type="journal article" date="2014" name="Science">
        <title>Plant genetics. Early allopolyploid evolution in the post-Neolithic Brassica napus oilseed genome.</title>
        <authorList>
            <person name="Chalhoub B."/>
            <person name="Denoeud F."/>
            <person name="Liu S."/>
            <person name="Parkin I.A."/>
            <person name="Tang H."/>
            <person name="Wang X."/>
            <person name="Chiquet J."/>
            <person name="Belcram H."/>
            <person name="Tong C."/>
            <person name="Samans B."/>
            <person name="Correa M."/>
            <person name="Da Silva C."/>
            <person name="Just J."/>
            <person name="Falentin C."/>
            <person name="Koh C.S."/>
            <person name="Le Clainche I."/>
            <person name="Bernard M."/>
            <person name="Bento P."/>
            <person name="Noel B."/>
            <person name="Labadie K."/>
            <person name="Alberti A."/>
            <person name="Charles M."/>
            <person name="Arnaud D."/>
            <person name="Guo H."/>
            <person name="Daviaud C."/>
            <person name="Alamery S."/>
            <person name="Jabbari K."/>
            <person name="Zhao M."/>
            <person name="Edger P.P."/>
            <person name="Chelaifa H."/>
            <person name="Tack D."/>
            <person name="Lassalle G."/>
            <person name="Mestiri I."/>
            <person name="Schnel N."/>
            <person name="Le Paslier M.C."/>
            <person name="Fan G."/>
            <person name="Renault V."/>
            <person name="Bayer P.E."/>
            <person name="Golicz A.A."/>
            <person name="Manoli S."/>
            <person name="Lee T.H."/>
            <person name="Thi V.H."/>
            <person name="Chalabi S."/>
            <person name="Hu Q."/>
            <person name="Fan C."/>
            <person name="Tollenaere R."/>
            <person name="Lu Y."/>
            <person name="Battail C."/>
            <person name="Shen J."/>
            <person name="Sidebottom C.H."/>
            <person name="Wang X."/>
            <person name="Canaguier A."/>
            <person name="Chauveau A."/>
            <person name="Berard A."/>
            <person name="Deniot G."/>
            <person name="Guan M."/>
            <person name="Liu Z."/>
            <person name="Sun F."/>
            <person name="Lim Y.P."/>
            <person name="Lyons E."/>
            <person name="Town C.D."/>
            <person name="Bancroft I."/>
            <person name="Wang X."/>
            <person name="Meng J."/>
            <person name="Ma J."/>
            <person name="Pires J.C."/>
            <person name="King G.J."/>
            <person name="Brunel D."/>
            <person name="Delourme R."/>
            <person name="Renard M."/>
            <person name="Aury J.M."/>
            <person name="Adams K.L."/>
            <person name="Batley J."/>
            <person name="Snowdon R.J."/>
            <person name="Tost J."/>
            <person name="Edwards D."/>
            <person name="Zhou Y."/>
            <person name="Hua W."/>
            <person name="Sharpe A.G."/>
            <person name="Paterson A.H."/>
            <person name="Guan C."/>
            <person name="Wincker P."/>
        </authorList>
    </citation>
    <scope>NUCLEOTIDE SEQUENCE [LARGE SCALE GENOMIC DNA]</scope>
    <source>
        <strain evidence="2">cv. Darmor-bzh</strain>
    </source>
</reference>
<dbReference type="AlphaFoldDB" id="A0A078IK96"/>
<protein>
    <submittedName>
        <fullName evidence="1">BnaCnng17390D protein</fullName>
    </submittedName>
</protein>
<dbReference type="Proteomes" id="UP000028999">
    <property type="component" value="Unassembled WGS sequence"/>
</dbReference>
<evidence type="ECO:0000313" key="1">
    <source>
        <dbReference type="EMBL" id="CDY49473.1"/>
    </source>
</evidence>
<name>A0A078IK96_BRANA</name>
<dbReference type="EMBL" id="LK032835">
    <property type="protein sequence ID" value="CDY49473.1"/>
    <property type="molecule type" value="Genomic_DNA"/>
</dbReference>
<gene>
    <name evidence="1" type="primary">BnaCnng17390D</name>
    <name evidence="1" type="ORF">GSBRNA2T00093126001</name>
</gene>
<sequence length="32" mass="3976">MLCNIPYVRFKFIFHHLQLRYPPGNYFGENPY</sequence>
<proteinExistence type="predicted"/>
<dbReference type="Gramene" id="CDY49473">
    <property type="protein sequence ID" value="CDY49473"/>
    <property type="gene ID" value="GSBRNA2T00093126001"/>
</dbReference>
<keyword evidence="2" id="KW-1185">Reference proteome</keyword>
<organism evidence="1 2">
    <name type="scientific">Brassica napus</name>
    <name type="common">Rape</name>
    <dbReference type="NCBI Taxonomy" id="3708"/>
    <lineage>
        <taxon>Eukaryota</taxon>
        <taxon>Viridiplantae</taxon>
        <taxon>Streptophyta</taxon>
        <taxon>Embryophyta</taxon>
        <taxon>Tracheophyta</taxon>
        <taxon>Spermatophyta</taxon>
        <taxon>Magnoliopsida</taxon>
        <taxon>eudicotyledons</taxon>
        <taxon>Gunneridae</taxon>
        <taxon>Pentapetalae</taxon>
        <taxon>rosids</taxon>
        <taxon>malvids</taxon>
        <taxon>Brassicales</taxon>
        <taxon>Brassicaceae</taxon>
        <taxon>Brassiceae</taxon>
        <taxon>Brassica</taxon>
    </lineage>
</organism>